<evidence type="ECO:0000256" key="7">
    <source>
        <dbReference type="SAM" id="MobiDB-lite"/>
    </source>
</evidence>
<evidence type="ECO:0000313" key="8">
    <source>
        <dbReference type="EMBL" id="GJM90474.1"/>
    </source>
</evidence>
<keyword evidence="9" id="KW-1185">Reference proteome</keyword>
<evidence type="ECO:0000256" key="4">
    <source>
        <dbReference type="ARBA" id="ARBA00023054"/>
    </source>
</evidence>
<dbReference type="EMBL" id="BQKI01000003">
    <property type="protein sequence ID" value="GJM90474.1"/>
    <property type="molecule type" value="Genomic_DNA"/>
</dbReference>
<dbReference type="PANTHER" id="PTHR33405">
    <property type="entry name" value="PROTEIN FLX-LIKE 2"/>
    <property type="match status" value="1"/>
</dbReference>
<evidence type="ECO:0008006" key="10">
    <source>
        <dbReference type="Google" id="ProtNLM"/>
    </source>
</evidence>
<feature type="coiled-coil region" evidence="6">
    <location>
        <begin position="74"/>
        <end position="182"/>
    </location>
</feature>
<evidence type="ECO:0000256" key="3">
    <source>
        <dbReference type="ARBA" id="ARBA00022782"/>
    </source>
</evidence>
<name>A0AAV5BZ60_ELECO</name>
<keyword evidence="2" id="KW-0217">Developmental protein</keyword>
<comment type="caution">
    <text evidence="8">The sequence shown here is derived from an EMBL/GenBank/DDBJ whole genome shotgun (WGS) entry which is preliminary data.</text>
</comment>
<dbReference type="GO" id="GO:0009908">
    <property type="term" value="P:flower development"/>
    <property type="evidence" value="ECO:0007669"/>
    <property type="project" value="UniProtKB-KW"/>
</dbReference>
<accession>A0AAV5BZ60</accession>
<evidence type="ECO:0000313" key="9">
    <source>
        <dbReference type="Proteomes" id="UP001054889"/>
    </source>
</evidence>
<reference evidence="8" key="1">
    <citation type="journal article" date="2018" name="DNA Res.">
        <title>Multiple hybrid de novo genome assembly of finger millet, an orphan allotetraploid crop.</title>
        <authorList>
            <person name="Hatakeyama M."/>
            <person name="Aluri S."/>
            <person name="Balachadran M.T."/>
            <person name="Sivarajan S.R."/>
            <person name="Patrignani A."/>
            <person name="Gruter S."/>
            <person name="Poveda L."/>
            <person name="Shimizu-Inatsugi R."/>
            <person name="Baeten J."/>
            <person name="Francoijs K.J."/>
            <person name="Nataraja K.N."/>
            <person name="Reddy Y.A.N."/>
            <person name="Phadnis S."/>
            <person name="Ravikumar R.L."/>
            <person name="Schlapbach R."/>
            <person name="Sreeman S.M."/>
            <person name="Shimizu K.K."/>
        </authorList>
    </citation>
    <scope>NUCLEOTIDE SEQUENCE</scope>
</reference>
<evidence type="ECO:0000256" key="2">
    <source>
        <dbReference type="ARBA" id="ARBA00022473"/>
    </source>
</evidence>
<protein>
    <recommendedName>
        <fullName evidence="10">Protein FLX-like 2</fullName>
    </recommendedName>
</protein>
<feature type="compositionally biased region" description="Low complexity" evidence="7">
    <location>
        <begin position="390"/>
        <end position="408"/>
    </location>
</feature>
<evidence type="ECO:0000256" key="6">
    <source>
        <dbReference type="SAM" id="Coils"/>
    </source>
</evidence>
<dbReference type="AlphaFoldDB" id="A0AAV5BZ60"/>
<keyword evidence="5" id="KW-0287">Flowering</keyword>
<evidence type="ECO:0000256" key="5">
    <source>
        <dbReference type="ARBA" id="ARBA00023089"/>
    </source>
</evidence>
<dbReference type="PANTHER" id="PTHR33405:SF4">
    <property type="entry name" value="PROTEIN FLX-LIKE 2"/>
    <property type="match status" value="1"/>
</dbReference>
<dbReference type="GO" id="GO:0030154">
    <property type="term" value="P:cell differentiation"/>
    <property type="evidence" value="ECO:0007669"/>
    <property type="project" value="UniProtKB-KW"/>
</dbReference>
<feature type="region of interest" description="Disordered" evidence="7">
    <location>
        <begin position="279"/>
        <end position="298"/>
    </location>
</feature>
<sequence>MPPYHHRPHPGPGHGQGPVPAHGMMQREVGDPYGQAMHLPPPGHGPGPFPYDMLPPLPPPEVLEQKLAAQHGEMQKLAVENDRLAASHASLRKELAAAQQELQRLQVQGDAAKAAEEQEMRGLLERVAKMEADLKALETVKTELQQAHAEAQSLAGVRQKMAADVQKLSKDLQRNLGEAQQLPALVAERDAARQEYQHIRTTYDYERKLRVDHCESLQASKRNYDSMVTELEKLRAELRNSANFAKSGIMYNANTPQKDAGTSSHLSVGQIAYDSLYGGGQAAASSPRPSKSDAWGRCLPQTGFPRVATKARTAPAGLADPLSSSKAGAHDVSRAGTGYDSLKGAGYDASKAPATGGQAAATASHGSGAGYYGYQTTPPFAWGQSASTYGSVQGPPSGPVSSSYDAAAARPNSSAQALPSYGQTQAPSAYGHSQLSSTYGLAQAPSAFAAAQGSSPYGLVAQPPTYGLGRAAANAGNNYEAPHETEPWILRGGGEEAAAGHGVERRRRVWPSDEDGRWPYVGERDVDNKAAVFIANFHRHQSGACDCADQQAAPAATT</sequence>
<dbReference type="Proteomes" id="UP001054889">
    <property type="component" value="Unassembled WGS sequence"/>
</dbReference>
<organism evidence="8 9">
    <name type="scientific">Eleusine coracana subsp. coracana</name>
    <dbReference type="NCBI Taxonomy" id="191504"/>
    <lineage>
        <taxon>Eukaryota</taxon>
        <taxon>Viridiplantae</taxon>
        <taxon>Streptophyta</taxon>
        <taxon>Embryophyta</taxon>
        <taxon>Tracheophyta</taxon>
        <taxon>Spermatophyta</taxon>
        <taxon>Magnoliopsida</taxon>
        <taxon>Liliopsida</taxon>
        <taxon>Poales</taxon>
        <taxon>Poaceae</taxon>
        <taxon>PACMAD clade</taxon>
        <taxon>Chloridoideae</taxon>
        <taxon>Cynodonteae</taxon>
        <taxon>Eleusininae</taxon>
        <taxon>Eleusine</taxon>
    </lineage>
</organism>
<proteinExistence type="inferred from homology"/>
<comment type="similarity">
    <text evidence="1">Belongs to the FLX family.</text>
</comment>
<keyword evidence="3" id="KW-0221">Differentiation</keyword>
<gene>
    <name evidence="8" type="primary">ga06755</name>
    <name evidence="8" type="ORF">PR202_ga06755</name>
</gene>
<dbReference type="InterPro" id="IPR040353">
    <property type="entry name" value="FLX/FLX-like"/>
</dbReference>
<feature type="region of interest" description="Disordered" evidence="7">
    <location>
        <begin position="389"/>
        <end position="408"/>
    </location>
</feature>
<keyword evidence="4 6" id="KW-0175">Coiled coil</keyword>
<reference evidence="8" key="2">
    <citation type="submission" date="2021-12" db="EMBL/GenBank/DDBJ databases">
        <title>Resequencing data analysis of finger millet.</title>
        <authorList>
            <person name="Hatakeyama M."/>
            <person name="Aluri S."/>
            <person name="Balachadran M.T."/>
            <person name="Sivarajan S.R."/>
            <person name="Poveda L."/>
            <person name="Shimizu-Inatsugi R."/>
            <person name="Schlapbach R."/>
            <person name="Sreeman S.M."/>
            <person name="Shimizu K.K."/>
        </authorList>
    </citation>
    <scope>NUCLEOTIDE SEQUENCE</scope>
</reference>
<feature type="region of interest" description="Disordered" evidence="7">
    <location>
        <begin position="1"/>
        <end position="34"/>
    </location>
</feature>
<evidence type="ECO:0000256" key="1">
    <source>
        <dbReference type="ARBA" id="ARBA00005405"/>
    </source>
</evidence>
<feature type="region of interest" description="Disordered" evidence="7">
    <location>
        <begin position="315"/>
        <end position="334"/>
    </location>
</feature>